<dbReference type="STRING" id="296587.C1FH37"/>
<dbReference type="EMBL" id="CP001576">
    <property type="protein sequence ID" value="ACO70028.1"/>
    <property type="molecule type" value="Genomic_DNA"/>
</dbReference>
<dbReference type="Proteomes" id="UP000002009">
    <property type="component" value="Chromosome 10"/>
</dbReference>
<name>C1FH37_MICCC</name>
<dbReference type="AlphaFoldDB" id="C1FH37"/>
<keyword evidence="2" id="KW-1185">Reference proteome</keyword>
<dbReference type="OrthoDB" id="1905464at2759"/>
<sequence>MTAVATPTDLKRLAFVESAAVSSYEYLTGSAYFAKACGYYSNAKETNALKGSITKIEDLIKAYGMPVVAKVQEKYPEYMTNVDGKVDVVVTKAVDIWTSKIAPSAPVAMAKSALAAYPVKVEELLAQREEYFKKIEAFLADLKAKAVALPADVSAAITKAIAEARAKIDDAQLFEKVKTAYETALKYPAVVAVLEKTAPVAAKAVEVAGPYYVKAKDIATPYVAKATEVATPYVTMVTDRFKKVPELN</sequence>
<organism evidence="1 2">
    <name type="scientific">Micromonas commoda (strain RCC299 / NOUM17 / CCMP2709)</name>
    <name type="common">Picoplanktonic green alga</name>
    <dbReference type="NCBI Taxonomy" id="296587"/>
    <lineage>
        <taxon>Eukaryota</taxon>
        <taxon>Viridiplantae</taxon>
        <taxon>Chlorophyta</taxon>
        <taxon>Mamiellophyceae</taxon>
        <taxon>Mamiellales</taxon>
        <taxon>Mamiellaceae</taxon>
        <taxon>Micromonas</taxon>
    </lineage>
</organism>
<protein>
    <submittedName>
        <fullName evidence="1">Uncharacterized protein</fullName>
    </submittedName>
</protein>
<dbReference type="RefSeq" id="XP_002508770.1">
    <property type="nucleotide sequence ID" value="XM_002508724.1"/>
</dbReference>
<evidence type="ECO:0000313" key="1">
    <source>
        <dbReference type="EMBL" id="ACO70028.1"/>
    </source>
</evidence>
<reference evidence="1 2" key="1">
    <citation type="journal article" date="2009" name="Science">
        <title>Green evolution and dynamic adaptations revealed by genomes of the marine picoeukaryotes Micromonas.</title>
        <authorList>
            <person name="Worden A.Z."/>
            <person name="Lee J.H."/>
            <person name="Mock T."/>
            <person name="Rouze P."/>
            <person name="Simmons M.P."/>
            <person name="Aerts A.L."/>
            <person name="Allen A.E."/>
            <person name="Cuvelier M.L."/>
            <person name="Derelle E."/>
            <person name="Everett M.V."/>
            <person name="Foulon E."/>
            <person name="Grimwood J."/>
            <person name="Gundlach H."/>
            <person name="Henrissat B."/>
            <person name="Napoli C."/>
            <person name="McDonald S.M."/>
            <person name="Parker M.S."/>
            <person name="Rombauts S."/>
            <person name="Salamov A."/>
            <person name="Von Dassow P."/>
            <person name="Badger J.H."/>
            <person name="Coutinho P.M."/>
            <person name="Demir E."/>
            <person name="Dubchak I."/>
            <person name="Gentemann C."/>
            <person name="Eikrem W."/>
            <person name="Gready J.E."/>
            <person name="John U."/>
            <person name="Lanier W."/>
            <person name="Lindquist E.A."/>
            <person name="Lucas S."/>
            <person name="Mayer K.F."/>
            <person name="Moreau H."/>
            <person name="Not F."/>
            <person name="Otillar R."/>
            <person name="Panaud O."/>
            <person name="Pangilinan J."/>
            <person name="Paulsen I."/>
            <person name="Piegu B."/>
            <person name="Poliakov A."/>
            <person name="Robbens S."/>
            <person name="Schmutz J."/>
            <person name="Toulza E."/>
            <person name="Wyss T."/>
            <person name="Zelensky A."/>
            <person name="Zhou K."/>
            <person name="Armbrust E.V."/>
            <person name="Bhattacharya D."/>
            <person name="Goodenough U.W."/>
            <person name="Van de Peer Y."/>
            <person name="Grigoriev I.V."/>
        </authorList>
    </citation>
    <scope>NUCLEOTIDE SEQUENCE [LARGE SCALE GENOMIC DNA]</scope>
    <source>
        <strain evidence="2">RCC299 / NOUM17</strain>
    </source>
</reference>
<accession>C1FH37</accession>
<proteinExistence type="predicted"/>
<evidence type="ECO:0000313" key="2">
    <source>
        <dbReference type="Proteomes" id="UP000002009"/>
    </source>
</evidence>
<dbReference type="InParanoid" id="C1FH37"/>
<dbReference type="KEGG" id="mis:MICPUN_109032"/>
<gene>
    <name evidence="1" type="ORF">MICPUN_109032</name>
</gene>
<dbReference type="GeneID" id="8246777"/>
<dbReference type="OMA" id="AMIEATY"/>